<keyword evidence="3" id="KW-1185">Reference proteome</keyword>
<evidence type="ECO:0000313" key="2">
    <source>
        <dbReference type="EMBL" id="KAJ5350274.1"/>
    </source>
</evidence>
<dbReference type="AlphaFoldDB" id="A0A9W9UMZ4"/>
<reference evidence="2" key="2">
    <citation type="journal article" date="2023" name="IMA Fungus">
        <title>Comparative genomic study of the Penicillium genus elucidates a diverse pangenome and 15 lateral gene transfer events.</title>
        <authorList>
            <person name="Petersen C."/>
            <person name="Sorensen T."/>
            <person name="Nielsen M.R."/>
            <person name="Sondergaard T.E."/>
            <person name="Sorensen J.L."/>
            <person name="Fitzpatrick D.A."/>
            <person name="Frisvad J.C."/>
            <person name="Nielsen K.L."/>
        </authorList>
    </citation>
    <scope>NUCLEOTIDE SEQUENCE</scope>
    <source>
        <strain evidence="2">IBT 35675</strain>
    </source>
</reference>
<proteinExistence type="predicted"/>
<protein>
    <submittedName>
        <fullName evidence="2">Uncharacterized protein</fullName>
    </submittedName>
</protein>
<feature type="region of interest" description="Disordered" evidence="1">
    <location>
        <begin position="1"/>
        <end position="24"/>
    </location>
</feature>
<reference evidence="2" key="1">
    <citation type="submission" date="2022-12" db="EMBL/GenBank/DDBJ databases">
        <authorList>
            <person name="Petersen C."/>
        </authorList>
    </citation>
    <scope>NUCLEOTIDE SEQUENCE</scope>
    <source>
        <strain evidence="2">IBT 35675</strain>
    </source>
</reference>
<dbReference type="Proteomes" id="UP001148299">
    <property type="component" value="Unassembled WGS sequence"/>
</dbReference>
<comment type="caution">
    <text evidence="2">The sequence shown here is derived from an EMBL/GenBank/DDBJ whole genome shotgun (WGS) entry which is preliminary data.</text>
</comment>
<evidence type="ECO:0000313" key="3">
    <source>
        <dbReference type="Proteomes" id="UP001148299"/>
    </source>
</evidence>
<organism evidence="2 3">
    <name type="scientific">Penicillium brevicompactum</name>
    <dbReference type="NCBI Taxonomy" id="5074"/>
    <lineage>
        <taxon>Eukaryota</taxon>
        <taxon>Fungi</taxon>
        <taxon>Dikarya</taxon>
        <taxon>Ascomycota</taxon>
        <taxon>Pezizomycotina</taxon>
        <taxon>Eurotiomycetes</taxon>
        <taxon>Eurotiomycetidae</taxon>
        <taxon>Eurotiales</taxon>
        <taxon>Aspergillaceae</taxon>
        <taxon>Penicillium</taxon>
    </lineage>
</organism>
<feature type="compositionally biased region" description="Basic and acidic residues" evidence="1">
    <location>
        <begin position="1"/>
        <end position="19"/>
    </location>
</feature>
<sequence>MSPPKETRGRGEPSPEHENFTPGPQELEIHDRIHADILRAVIVATEGVRFQSETRPRDAKCLVENIVGTTEEMKNQKDAPGQGEHTWILRAYNEIAAIYGLLGMTQQEKETPENLLVKLEERRGHDDLETMSIIQGDALSSQSKSFGEGSIHVIKNTLCLAATAMVLSLKYGDKASGYLRIEELLQSTKASERVEAWDKKQLSGDPFQVPDAFFLFKVTRQMVHGIFPKKFEIGLIHRSVILKEF</sequence>
<accession>A0A9W9UMZ4</accession>
<gene>
    <name evidence="2" type="ORF">N7541_008001</name>
</gene>
<dbReference type="OrthoDB" id="4360510at2759"/>
<name>A0A9W9UMZ4_PENBR</name>
<dbReference type="EMBL" id="JAPZBR010000006">
    <property type="protein sequence ID" value="KAJ5350274.1"/>
    <property type="molecule type" value="Genomic_DNA"/>
</dbReference>
<evidence type="ECO:0000256" key="1">
    <source>
        <dbReference type="SAM" id="MobiDB-lite"/>
    </source>
</evidence>